<name>A0ABQ1VB78_9BACT</name>
<accession>A0ABQ1VB78</accession>
<dbReference type="EMBL" id="BMIU01000032">
    <property type="protein sequence ID" value="GGF49585.1"/>
    <property type="molecule type" value="Genomic_DNA"/>
</dbReference>
<organism evidence="1 2">
    <name type="scientific">Echinicola rosea</name>
    <dbReference type="NCBI Taxonomy" id="1807691"/>
    <lineage>
        <taxon>Bacteria</taxon>
        <taxon>Pseudomonadati</taxon>
        <taxon>Bacteroidota</taxon>
        <taxon>Cytophagia</taxon>
        <taxon>Cytophagales</taxon>
        <taxon>Cyclobacteriaceae</taxon>
        <taxon>Echinicola</taxon>
    </lineage>
</organism>
<evidence type="ECO:0000313" key="1">
    <source>
        <dbReference type="EMBL" id="GGF49585.1"/>
    </source>
</evidence>
<keyword evidence="2" id="KW-1185">Reference proteome</keyword>
<gene>
    <name evidence="1" type="ORF">GCM10011339_42730</name>
</gene>
<sequence>MKYLVFKEAFQNFPVFSVKDIQKRFPDFDNRRLVEWQEKGYLLKVRRGYYCFTEQRKDEKFSYFLANAMYSPSYLSLESGLAFYNLIPEGVFITTSVTTRNTANHNTSIGIFDYRHINKRLFFGYRLLKEQSFTFKIAEPEKVVLDFFYLNKIDSPEEMEELRLNEIQAKEIINFEKLDKYQRVFDSRVINKRMQLFKNMINA</sequence>
<dbReference type="Proteomes" id="UP000647339">
    <property type="component" value="Unassembled WGS sequence"/>
</dbReference>
<comment type="caution">
    <text evidence="1">The sequence shown here is derived from an EMBL/GenBank/DDBJ whole genome shotgun (WGS) entry which is preliminary data.</text>
</comment>
<proteinExistence type="predicted"/>
<evidence type="ECO:0008006" key="3">
    <source>
        <dbReference type="Google" id="ProtNLM"/>
    </source>
</evidence>
<protein>
    <recommendedName>
        <fullName evidence="3">Transcriptional regulator, AbiEi antitoxin, Type IV TA system</fullName>
    </recommendedName>
</protein>
<evidence type="ECO:0000313" key="2">
    <source>
        <dbReference type="Proteomes" id="UP000647339"/>
    </source>
</evidence>
<reference evidence="2" key="1">
    <citation type="journal article" date="2019" name="Int. J. Syst. Evol. Microbiol.">
        <title>The Global Catalogue of Microorganisms (GCM) 10K type strain sequencing project: providing services to taxonomists for standard genome sequencing and annotation.</title>
        <authorList>
            <consortium name="The Broad Institute Genomics Platform"/>
            <consortium name="The Broad Institute Genome Sequencing Center for Infectious Disease"/>
            <person name="Wu L."/>
            <person name="Ma J."/>
        </authorList>
    </citation>
    <scope>NUCLEOTIDE SEQUENCE [LARGE SCALE GENOMIC DNA]</scope>
    <source>
        <strain evidence="2">CGMCC 1.15407</strain>
    </source>
</reference>
<dbReference type="RefSeq" id="WP_137402329.1">
    <property type="nucleotide sequence ID" value="NZ_BMIU01000032.1"/>
</dbReference>